<organism evidence="1 2">
    <name type="scientific">Trichococcus collinsii</name>
    <dbReference type="NCBI Taxonomy" id="157076"/>
    <lineage>
        <taxon>Bacteria</taxon>
        <taxon>Bacillati</taxon>
        <taxon>Bacillota</taxon>
        <taxon>Bacilli</taxon>
        <taxon>Lactobacillales</taxon>
        <taxon>Carnobacteriaceae</taxon>
        <taxon>Trichococcus</taxon>
    </lineage>
</organism>
<name>A0AB37ZXC6_9LACT</name>
<evidence type="ECO:0008006" key="3">
    <source>
        <dbReference type="Google" id="ProtNLM"/>
    </source>
</evidence>
<dbReference type="EMBL" id="FNQH01000001">
    <property type="protein sequence ID" value="SDZ95050.1"/>
    <property type="molecule type" value="Genomic_DNA"/>
</dbReference>
<accession>A0AB37ZXC6</accession>
<gene>
    <name evidence="1" type="ORF">SAMN04488525_101703</name>
</gene>
<dbReference type="RefSeq" id="WP_086986765.1">
    <property type="nucleotide sequence ID" value="NZ_FJNA01000002.1"/>
</dbReference>
<evidence type="ECO:0000313" key="1">
    <source>
        <dbReference type="EMBL" id="SDZ95050.1"/>
    </source>
</evidence>
<protein>
    <recommendedName>
        <fullName evidence="3">Defence against restriction A C-terminal domain-containing protein</fullName>
    </recommendedName>
</protein>
<dbReference type="AlphaFoldDB" id="A0AB37ZXC6"/>
<keyword evidence="2" id="KW-1185">Reference proteome</keyword>
<proteinExistence type="predicted"/>
<dbReference type="Proteomes" id="UP000199042">
    <property type="component" value="Unassembled WGS sequence"/>
</dbReference>
<sequence length="135" mass="16093">MKYWYELIHRPIDLHTQPSGYTDIDRDHINRSGFPFGKVAYDHPLSQQDLFHYDMAPLPLSDYVCIENMKPSFFSANRIKMTIDVLNYLVQNELLTAIYIEGHHGLHVNIEEMKEYARDNFEDLKRIYKELKKTK</sequence>
<comment type="caution">
    <text evidence="1">The sequence shown here is derived from an EMBL/GenBank/DDBJ whole genome shotgun (WGS) entry which is preliminary data.</text>
</comment>
<reference evidence="1 2" key="1">
    <citation type="submission" date="2016-10" db="EMBL/GenBank/DDBJ databases">
        <authorList>
            <person name="Varghese N."/>
            <person name="Submissions S."/>
        </authorList>
    </citation>
    <scope>NUCLEOTIDE SEQUENCE [LARGE SCALE GENOMIC DNA]</scope>
    <source>
        <strain evidence="1 2">DSM 14526</strain>
    </source>
</reference>
<evidence type="ECO:0000313" key="2">
    <source>
        <dbReference type="Proteomes" id="UP000199042"/>
    </source>
</evidence>